<keyword evidence="3" id="KW-1185">Reference proteome</keyword>
<dbReference type="InterPro" id="IPR014188">
    <property type="entry name" value="Acrylyl-CoA_reductase_AcuI"/>
</dbReference>
<evidence type="ECO:0000313" key="3">
    <source>
        <dbReference type="Proteomes" id="UP001165641"/>
    </source>
</evidence>
<dbReference type="Gene3D" id="3.40.50.720">
    <property type="entry name" value="NAD(P)-binding Rossmann-like Domain"/>
    <property type="match status" value="1"/>
</dbReference>
<organism evidence="2 3">
    <name type="scientific">Paracoccus onchidii</name>
    <dbReference type="NCBI Taxonomy" id="3017813"/>
    <lineage>
        <taxon>Bacteria</taxon>
        <taxon>Pseudomonadati</taxon>
        <taxon>Pseudomonadota</taxon>
        <taxon>Alphaproteobacteria</taxon>
        <taxon>Rhodobacterales</taxon>
        <taxon>Paracoccaceae</taxon>
        <taxon>Paracoccus</taxon>
    </lineage>
</organism>
<reference evidence="2" key="1">
    <citation type="submission" date="2022-12" db="EMBL/GenBank/DDBJ databases">
        <title>Paracoccus onchidii sp. nov., isolated from a marine invertebrate from the South China Sea.</title>
        <authorList>
            <person name="Xu S."/>
            <person name="Liu Z."/>
            <person name="Xu Y."/>
        </authorList>
    </citation>
    <scope>NUCLEOTIDE SEQUENCE</scope>
    <source>
        <strain evidence="2">Z330</strain>
    </source>
</reference>
<dbReference type="CDD" id="cd08288">
    <property type="entry name" value="MDR_yhdh"/>
    <property type="match status" value="1"/>
</dbReference>
<dbReference type="InterPro" id="IPR020843">
    <property type="entry name" value="ER"/>
</dbReference>
<dbReference type="Pfam" id="PF00107">
    <property type="entry name" value="ADH_zinc_N"/>
    <property type="match status" value="1"/>
</dbReference>
<dbReference type="InterPro" id="IPR013149">
    <property type="entry name" value="ADH-like_C"/>
</dbReference>
<dbReference type="InterPro" id="IPR011032">
    <property type="entry name" value="GroES-like_sf"/>
</dbReference>
<dbReference type="Pfam" id="PF08240">
    <property type="entry name" value="ADH_N"/>
    <property type="match status" value="1"/>
</dbReference>
<dbReference type="InterPro" id="IPR036291">
    <property type="entry name" value="NAD(P)-bd_dom_sf"/>
</dbReference>
<dbReference type="SUPFAM" id="SSF50129">
    <property type="entry name" value="GroES-like"/>
    <property type="match status" value="1"/>
</dbReference>
<dbReference type="NCBIfam" id="TIGR02823">
    <property type="entry name" value="oxido_YhdH"/>
    <property type="match status" value="1"/>
</dbReference>
<protein>
    <submittedName>
        <fullName evidence="2">Oxidoreductase</fullName>
    </submittedName>
</protein>
<feature type="domain" description="Enoyl reductase (ER)" evidence="1">
    <location>
        <begin position="11"/>
        <end position="323"/>
    </location>
</feature>
<dbReference type="SUPFAM" id="SSF51735">
    <property type="entry name" value="NAD(P)-binding Rossmann-fold domains"/>
    <property type="match status" value="1"/>
</dbReference>
<accession>A0ABT4Z9H7</accession>
<dbReference type="RefSeq" id="WP_271887135.1">
    <property type="nucleotide sequence ID" value="NZ_JAQBIE010000001.1"/>
</dbReference>
<name>A0ABT4Z9H7_9RHOB</name>
<dbReference type="PANTHER" id="PTHR43677:SF1">
    <property type="entry name" value="ACRYLYL-COA REDUCTASE ACUI-RELATED"/>
    <property type="match status" value="1"/>
</dbReference>
<evidence type="ECO:0000313" key="2">
    <source>
        <dbReference type="EMBL" id="MDB6176004.1"/>
    </source>
</evidence>
<dbReference type="Proteomes" id="UP001165641">
    <property type="component" value="Unassembled WGS sequence"/>
</dbReference>
<dbReference type="Gene3D" id="3.90.180.10">
    <property type="entry name" value="Medium-chain alcohol dehydrogenases, catalytic domain"/>
    <property type="match status" value="1"/>
</dbReference>
<dbReference type="SMART" id="SM00829">
    <property type="entry name" value="PKS_ER"/>
    <property type="match status" value="1"/>
</dbReference>
<comment type="caution">
    <text evidence="2">The sequence shown here is derived from an EMBL/GenBank/DDBJ whole genome shotgun (WGS) entry which is preliminary data.</text>
</comment>
<gene>
    <name evidence="2" type="ORF">PAF17_00605</name>
</gene>
<dbReference type="InterPro" id="IPR051397">
    <property type="entry name" value="Zn-ADH-like_protein"/>
</dbReference>
<evidence type="ECO:0000259" key="1">
    <source>
        <dbReference type="SMART" id="SM00829"/>
    </source>
</evidence>
<dbReference type="PANTHER" id="PTHR43677">
    <property type="entry name" value="SHORT-CHAIN DEHYDROGENASE/REDUCTASE"/>
    <property type="match status" value="1"/>
</dbReference>
<dbReference type="EMBL" id="JAQBIE010000001">
    <property type="protein sequence ID" value="MDB6176004.1"/>
    <property type="molecule type" value="Genomic_DNA"/>
</dbReference>
<sequence length="330" mass="34531">MTDAILIEKTDDAQTVSIHTIDDSDLPEGDVLVDVAWSTLNYKDALAITGKAPVVRKFPMVPGIDFSGGVAESSHPDFKPGDKVVLNGWGVGEGHWGGLAGRARVKGDWLVPLPDGLSARQAMVIGTAGYTAMLCVMALERQGVRPTDGPVVVSGAAGGVGSVATMLLSARGYEVAAITGRPSEGDYLKKLGASTIVERSQLEGKVRPLGKELWAAGIDVAGSTVLANMLASIRYRGSVACCGLAAGMDLPSSVAPFILRGVSLIGVDSVMCPLQERREAWKRLAQELDLTLLDSISTEIGFEDVIGVAPRFLAGEVRGRIVVPVNPSLA</sequence>
<proteinExistence type="predicted"/>
<dbReference type="InterPro" id="IPR013154">
    <property type="entry name" value="ADH-like_N"/>
</dbReference>